<keyword evidence="9 14" id="KW-0560">Oxidoreductase</keyword>
<proteinExistence type="inferred from homology"/>
<dbReference type="InterPro" id="IPR002401">
    <property type="entry name" value="Cyt_P450_E_grp-I"/>
</dbReference>
<comment type="subcellular location">
    <subcellularLocation>
        <location evidence="2">Membrane</location>
        <topology evidence="2">Single-pass membrane protein</topology>
    </subcellularLocation>
</comment>
<comment type="similarity">
    <text evidence="4 14">Belongs to the cytochrome P450 family.</text>
</comment>
<evidence type="ECO:0000256" key="10">
    <source>
        <dbReference type="ARBA" id="ARBA00023004"/>
    </source>
</evidence>
<name>A0A4Q9Q1N4_9APHY</name>
<dbReference type="AlphaFoldDB" id="A0A4Q9Q1N4"/>
<dbReference type="GO" id="GO:0016705">
    <property type="term" value="F:oxidoreductase activity, acting on paired donors, with incorporation or reduction of molecular oxygen"/>
    <property type="evidence" value="ECO:0007669"/>
    <property type="project" value="InterPro"/>
</dbReference>
<dbReference type="GO" id="GO:0004497">
    <property type="term" value="F:monooxygenase activity"/>
    <property type="evidence" value="ECO:0007669"/>
    <property type="project" value="UniProtKB-KW"/>
</dbReference>
<evidence type="ECO:0000313" key="17">
    <source>
        <dbReference type="Proteomes" id="UP000292082"/>
    </source>
</evidence>
<dbReference type="InterPro" id="IPR050364">
    <property type="entry name" value="Cytochrome_P450_fung"/>
</dbReference>
<evidence type="ECO:0000256" key="1">
    <source>
        <dbReference type="ARBA" id="ARBA00001971"/>
    </source>
</evidence>
<dbReference type="Gene3D" id="1.10.630.10">
    <property type="entry name" value="Cytochrome P450"/>
    <property type="match status" value="1"/>
</dbReference>
<feature type="chain" id="PRO_5020639314" evidence="15">
    <location>
        <begin position="21"/>
        <end position="508"/>
    </location>
</feature>
<evidence type="ECO:0000256" key="4">
    <source>
        <dbReference type="ARBA" id="ARBA00010617"/>
    </source>
</evidence>
<keyword evidence="15" id="KW-0732">Signal</keyword>
<accession>A0A4Q9Q1N4</accession>
<dbReference type="GO" id="GO:0016020">
    <property type="term" value="C:membrane"/>
    <property type="evidence" value="ECO:0007669"/>
    <property type="project" value="UniProtKB-SubCell"/>
</dbReference>
<dbReference type="InterPro" id="IPR001128">
    <property type="entry name" value="Cyt_P450"/>
</dbReference>
<sequence>MSTTMVWAAVLLFGVAAVYASRQRKLSLPPGPPGLPVLGNAMDMTPHEMWRRAWQWGKGYGDMIYLKMFGFRLLFLNSPEAVNELLHKRGAIYSDRAHFVMACELAGFGNIVPLTKYGDKFKLERKLMNQALGFSALEKWQPAVARETHLLLSNLLEEPQSHLTHFKRYAGSLILTTVYGYHTTLKNDPYIADAEEFMVASARAMGEAWSVDFFPLLRHIPWLGFQKTAATWKSKLAVWVDKPFDMFKSLPDSDLKQNSFCGNLLLDDHGNVSVDAETEDRVKWLATSLYGPGSDTTVVSNTILILALVHNPHVLKKAQKQIDSVVGTDRLPTWADRPQLPYVDCIIKEVLRWGVPVPLTPPHRLIQPDKYREYQLEEGTMCVGNMWACLHDEKLYPDPEKFYPERFELEKDPERLRLMDTDNYAFGFGRRRCPGMHFADQSLFLTFSSIMACFDIAPITDSSGEPILPDVEFNGGVFRHPKPFKCSITPRRENVESLIQAALSTTLI</sequence>
<gene>
    <name evidence="16" type="ORF">BD310DRAFT_255522</name>
</gene>
<evidence type="ECO:0000256" key="3">
    <source>
        <dbReference type="ARBA" id="ARBA00005179"/>
    </source>
</evidence>
<evidence type="ECO:0000256" key="12">
    <source>
        <dbReference type="ARBA" id="ARBA00023136"/>
    </source>
</evidence>
<evidence type="ECO:0000256" key="13">
    <source>
        <dbReference type="PIRSR" id="PIRSR602401-1"/>
    </source>
</evidence>
<evidence type="ECO:0000256" key="9">
    <source>
        <dbReference type="ARBA" id="ARBA00023002"/>
    </source>
</evidence>
<keyword evidence="5 13" id="KW-0349">Heme</keyword>
<evidence type="ECO:0000256" key="7">
    <source>
        <dbReference type="ARBA" id="ARBA00022723"/>
    </source>
</evidence>
<dbReference type="PROSITE" id="PS00086">
    <property type="entry name" value="CYTOCHROME_P450"/>
    <property type="match status" value="1"/>
</dbReference>
<evidence type="ECO:0000256" key="2">
    <source>
        <dbReference type="ARBA" id="ARBA00004167"/>
    </source>
</evidence>
<dbReference type="GO" id="GO:0020037">
    <property type="term" value="F:heme binding"/>
    <property type="evidence" value="ECO:0007669"/>
    <property type="project" value="InterPro"/>
</dbReference>
<comment type="pathway">
    <text evidence="3">Secondary metabolite biosynthesis.</text>
</comment>
<keyword evidence="7 13" id="KW-0479">Metal-binding</keyword>
<feature type="binding site" description="axial binding residue" evidence="13">
    <location>
        <position position="433"/>
    </location>
    <ligand>
        <name>heme</name>
        <dbReference type="ChEBI" id="CHEBI:30413"/>
    </ligand>
    <ligandPart>
        <name>Fe</name>
        <dbReference type="ChEBI" id="CHEBI:18248"/>
    </ligandPart>
</feature>
<organism evidence="16 17">
    <name type="scientific">Dichomitus squalens</name>
    <dbReference type="NCBI Taxonomy" id="114155"/>
    <lineage>
        <taxon>Eukaryota</taxon>
        <taxon>Fungi</taxon>
        <taxon>Dikarya</taxon>
        <taxon>Basidiomycota</taxon>
        <taxon>Agaricomycotina</taxon>
        <taxon>Agaricomycetes</taxon>
        <taxon>Polyporales</taxon>
        <taxon>Polyporaceae</taxon>
        <taxon>Dichomitus</taxon>
    </lineage>
</organism>
<dbReference type="InterPro" id="IPR017972">
    <property type="entry name" value="Cyt_P450_CS"/>
</dbReference>
<dbReference type="EMBL" id="ML145101">
    <property type="protein sequence ID" value="TBU60989.1"/>
    <property type="molecule type" value="Genomic_DNA"/>
</dbReference>
<dbReference type="SUPFAM" id="SSF48264">
    <property type="entry name" value="Cytochrome P450"/>
    <property type="match status" value="1"/>
</dbReference>
<feature type="signal peptide" evidence="15">
    <location>
        <begin position="1"/>
        <end position="20"/>
    </location>
</feature>
<evidence type="ECO:0000256" key="8">
    <source>
        <dbReference type="ARBA" id="ARBA00022989"/>
    </source>
</evidence>
<dbReference type="PANTHER" id="PTHR46300">
    <property type="entry name" value="P450, PUTATIVE (EUROFUNG)-RELATED-RELATED"/>
    <property type="match status" value="1"/>
</dbReference>
<evidence type="ECO:0000256" key="5">
    <source>
        <dbReference type="ARBA" id="ARBA00022617"/>
    </source>
</evidence>
<dbReference type="CDD" id="cd11065">
    <property type="entry name" value="CYP64-like"/>
    <property type="match status" value="1"/>
</dbReference>
<dbReference type="InterPro" id="IPR036396">
    <property type="entry name" value="Cyt_P450_sf"/>
</dbReference>
<evidence type="ECO:0000313" key="16">
    <source>
        <dbReference type="EMBL" id="TBU60989.1"/>
    </source>
</evidence>
<dbReference type="Pfam" id="PF00067">
    <property type="entry name" value="p450"/>
    <property type="match status" value="1"/>
</dbReference>
<protein>
    <submittedName>
        <fullName evidence="16">Cytochrome P450</fullName>
    </submittedName>
</protein>
<keyword evidence="11 14" id="KW-0503">Monooxygenase</keyword>
<dbReference type="PRINTS" id="PR00463">
    <property type="entry name" value="EP450I"/>
</dbReference>
<keyword evidence="17" id="KW-1185">Reference proteome</keyword>
<keyword evidence="12" id="KW-0472">Membrane</keyword>
<reference evidence="16 17" key="1">
    <citation type="submission" date="2019-01" db="EMBL/GenBank/DDBJ databases">
        <title>Draft genome sequences of three monokaryotic isolates of the white-rot basidiomycete fungus Dichomitus squalens.</title>
        <authorList>
            <consortium name="DOE Joint Genome Institute"/>
            <person name="Lopez S.C."/>
            <person name="Andreopoulos B."/>
            <person name="Pangilinan J."/>
            <person name="Lipzen A."/>
            <person name="Riley R."/>
            <person name="Ahrendt S."/>
            <person name="Ng V."/>
            <person name="Barry K."/>
            <person name="Daum C."/>
            <person name="Grigoriev I.V."/>
            <person name="Hilden K.S."/>
            <person name="Makela M.R."/>
            <person name="de Vries R.P."/>
        </authorList>
    </citation>
    <scope>NUCLEOTIDE SEQUENCE [LARGE SCALE GENOMIC DNA]</scope>
    <source>
        <strain evidence="16 17">CBS 464.89</strain>
    </source>
</reference>
<keyword evidence="8" id="KW-1133">Transmembrane helix</keyword>
<evidence type="ECO:0000256" key="6">
    <source>
        <dbReference type="ARBA" id="ARBA00022692"/>
    </source>
</evidence>
<evidence type="ECO:0000256" key="11">
    <source>
        <dbReference type="ARBA" id="ARBA00023033"/>
    </source>
</evidence>
<keyword evidence="6" id="KW-0812">Transmembrane</keyword>
<evidence type="ECO:0000256" key="14">
    <source>
        <dbReference type="RuleBase" id="RU000461"/>
    </source>
</evidence>
<keyword evidence="10 13" id="KW-0408">Iron</keyword>
<evidence type="ECO:0000256" key="15">
    <source>
        <dbReference type="SAM" id="SignalP"/>
    </source>
</evidence>
<dbReference type="GO" id="GO:0005506">
    <property type="term" value="F:iron ion binding"/>
    <property type="evidence" value="ECO:0007669"/>
    <property type="project" value="InterPro"/>
</dbReference>
<dbReference type="PANTHER" id="PTHR46300:SF7">
    <property type="entry name" value="P450, PUTATIVE (EUROFUNG)-RELATED"/>
    <property type="match status" value="1"/>
</dbReference>
<dbReference type="Proteomes" id="UP000292082">
    <property type="component" value="Unassembled WGS sequence"/>
</dbReference>
<comment type="cofactor">
    <cofactor evidence="1 13">
        <name>heme</name>
        <dbReference type="ChEBI" id="CHEBI:30413"/>
    </cofactor>
</comment>